<dbReference type="GO" id="GO:0016020">
    <property type="term" value="C:membrane"/>
    <property type="evidence" value="ECO:0007669"/>
    <property type="project" value="InterPro"/>
</dbReference>
<protein>
    <submittedName>
        <fullName evidence="1">Uncharacterized protein</fullName>
    </submittedName>
</protein>
<dbReference type="InterPro" id="IPR011066">
    <property type="entry name" value="MscS_channel_C_sf"/>
</dbReference>
<dbReference type="AlphaFoldDB" id="A0A6J4L4P1"/>
<dbReference type="EMBL" id="CADCTZ010000212">
    <property type="protein sequence ID" value="CAA9321306.1"/>
    <property type="molecule type" value="Genomic_DNA"/>
</dbReference>
<name>A0A6J4L4P1_9CYAN</name>
<gene>
    <name evidence="1" type="ORF">AVDCRST_MAG84-1367</name>
</gene>
<proteinExistence type="predicted"/>
<evidence type="ECO:0000313" key="1">
    <source>
        <dbReference type="EMBL" id="CAA9321306.1"/>
    </source>
</evidence>
<sequence>MVKAISEVEGVLSQPTPEVDTSGLNDGSLHLIIRSWTLPEQAQVRRRQTRAVVAIKVACVRAEIKIPQPVPVTLYDRTLDRE</sequence>
<reference evidence="1" key="1">
    <citation type="submission" date="2020-02" db="EMBL/GenBank/DDBJ databases">
        <authorList>
            <person name="Meier V. D."/>
        </authorList>
    </citation>
    <scope>NUCLEOTIDE SEQUENCE</scope>
    <source>
        <strain evidence="1">AVDCRST_MAG84</strain>
    </source>
</reference>
<organism evidence="1">
    <name type="scientific">uncultured Microcoleus sp</name>
    <dbReference type="NCBI Taxonomy" id="259945"/>
    <lineage>
        <taxon>Bacteria</taxon>
        <taxon>Bacillati</taxon>
        <taxon>Cyanobacteriota</taxon>
        <taxon>Cyanophyceae</taxon>
        <taxon>Oscillatoriophycideae</taxon>
        <taxon>Oscillatoriales</taxon>
        <taxon>Microcoleaceae</taxon>
        <taxon>Microcoleus</taxon>
        <taxon>environmental samples</taxon>
    </lineage>
</organism>
<accession>A0A6J4L4P1</accession>
<dbReference type="Gene3D" id="3.30.70.100">
    <property type="match status" value="1"/>
</dbReference>
<dbReference type="SUPFAM" id="SSF82689">
    <property type="entry name" value="Mechanosensitive channel protein MscS (YggB), C-terminal domain"/>
    <property type="match status" value="1"/>
</dbReference>